<organism evidence="1">
    <name type="scientific">Anopheles marajoara</name>
    <dbReference type="NCBI Taxonomy" id="58244"/>
    <lineage>
        <taxon>Eukaryota</taxon>
        <taxon>Metazoa</taxon>
        <taxon>Ecdysozoa</taxon>
        <taxon>Arthropoda</taxon>
        <taxon>Hexapoda</taxon>
        <taxon>Insecta</taxon>
        <taxon>Pterygota</taxon>
        <taxon>Neoptera</taxon>
        <taxon>Endopterygota</taxon>
        <taxon>Diptera</taxon>
        <taxon>Nematocera</taxon>
        <taxon>Culicoidea</taxon>
        <taxon>Culicidae</taxon>
        <taxon>Anophelinae</taxon>
        <taxon>Anopheles</taxon>
    </lineage>
</organism>
<dbReference type="EMBL" id="GGFJ01014237">
    <property type="protein sequence ID" value="MBW63378.1"/>
    <property type="molecule type" value="Transcribed_RNA"/>
</dbReference>
<evidence type="ECO:0000313" key="1">
    <source>
        <dbReference type="EMBL" id="MBW63378.1"/>
    </source>
</evidence>
<protein>
    <submittedName>
        <fullName evidence="1">Putative secreted protein</fullName>
    </submittedName>
</protein>
<reference evidence="1" key="1">
    <citation type="submission" date="2018-01" db="EMBL/GenBank/DDBJ databases">
        <title>An insight into the sialome of Amazonian anophelines.</title>
        <authorList>
            <person name="Ribeiro J.M."/>
            <person name="Scarpassa V."/>
            <person name="Calvo E."/>
        </authorList>
    </citation>
    <scope>NUCLEOTIDE SEQUENCE</scope>
    <source>
        <tissue evidence="1">Salivary glands</tissue>
    </source>
</reference>
<proteinExistence type="predicted"/>
<name>A0A2M4CEM3_9DIPT</name>
<dbReference type="AlphaFoldDB" id="A0A2M4CEM3"/>
<accession>A0A2M4CEM3</accession>
<sequence>MPFAISIVAIASSSSLSKQRTNTPCLLSPFSLWPTQNRCRGISYAPSTKLPSSFTNNSGSSSGSIRYVSLQCN</sequence>